<gene>
    <name evidence="2" type="ORF">BED41_00955</name>
</gene>
<feature type="chain" id="PRO_5008538822" description="TRAP transporter" evidence="1">
    <location>
        <begin position="24"/>
        <end position="331"/>
    </location>
</feature>
<reference evidence="2" key="1">
    <citation type="submission" date="2016-08" db="EMBL/GenBank/DDBJ databases">
        <title>Complete genome of Cloacibacillus porcorum.</title>
        <authorList>
            <person name="Looft T."/>
            <person name="Bayles D.O."/>
            <person name="Alt D.P."/>
        </authorList>
    </citation>
    <scope>NUCLEOTIDE SEQUENCE [LARGE SCALE GENOMIC DNA]</scope>
    <source>
        <strain evidence="2">CL-84</strain>
    </source>
</reference>
<accession>A0A1B2I1F0</accession>
<name>A0A1B2I1F0_9BACT</name>
<dbReference type="InterPro" id="IPR011852">
    <property type="entry name" value="TRAP_TAXI"/>
</dbReference>
<dbReference type="PANTHER" id="PTHR42941">
    <property type="entry name" value="SLL1037 PROTEIN"/>
    <property type="match status" value="1"/>
</dbReference>
<dbReference type="NCBIfam" id="TIGR02122">
    <property type="entry name" value="TRAP_TAXI"/>
    <property type="match status" value="1"/>
</dbReference>
<dbReference type="KEGG" id="cpor:BED41_00955"/>
<dbReference type="OrthoDB" id="9776669at2"/>
<dbReference type="PROSITE" id="PS51257">
    <property type="entry name" value="PROKAR_LIPOPROTEIN"/>
    <property type="match status" value="1"/>
</dbReference>
<dbReference type="PANTHER" id="PTHR42941:SF1">
    <property type="entry name" value="SLL1037 PROTEIN"/>
    <property type="match status" value="1"/>
</dbReference>
<dbReference type="Gene3D" id="3.40.190.10">
    <property type="entry name" value="Periplasmic binding protein-like II"/>
    <property type="match status" value="2"/>
</dbReference>
<dbReference type="AlphaFoldDB" id="A0A1B2I1F0"/>
<evidence type="ECO:0000256" key="1">
    <source>
        <dbReference type="SAM" id="SignalP"/>
    </source>
</evidence>
<keyword evidence="1" id="KW-0732">Signal</keyword>
<keyword evidence="3" id="KW-1185">Reference proteome</keyword>
<dbReference type="Pfam" id="PF16868">
    <property type="entry name" value="NMT1_3"/>
    <property type="match status" value="1"/>
</dbReference>
<dbReference type="Proteomes" id="UP000093044">
    <property type="component" value="Chromosome"/>
</dbReference>
<feature type="signal peptide" evidence="1">
    <location>
        <begin position="1"/>
        <end position="23"/>
    </location>
</feature>
<dbReference type="SUPFAM" id="SSF53850">
    <property type="entry name" value="Periplasmic binding protein-like II"/>
    <property type="match status" value="1"/>
</dbReference>
<dbReference type="EMBL" id="CP016757">
    <property type="protein sequence ID" value="ANZ43796.1"/>
    <property type="molecule type" value="Genomic_DNA"/>
</dbReference>
<evidence type="ECO:0000313" key="2">
    <source>
        <dbReference type="EMBL" id="ANZ43796.1"/>
    </source>
</evidence>
<evidence type="ECO:0008006" key="4">
    <source>
        <dbReference type="Google" id="ProtNLM"/>
    </source>
</evidence>
<dbReference type="RefSeq" id="WP_066741927.1">
    <property type="nucleotide sequence ID" value="NZ_CP016757.1"/>
</dbReference>
<dbReference type="STRING" id="1197717.BED41_00955"/>
<organism evidence="2 3">
    <name type="scientific">Cloacibacillus porcorum</name>
    <dbReference type="NCBI Taxonomy" id="1197717"/>
    <lineage>
        <taxon>Bacteria</taxon>
        <taxon>Thermotogati</taxon>
        <taxon>Synergistota</taxon>
        <taxon>Synergistia</taxon>
        <taxon>Synergistales</taxon>
        <taxon>Synergistaceae</taxon>
        <taxon>Cloacibacillus</taxon>
    </lineage>
</organism>
<dbReference type="GeneID" id="83056419"/>
<sequence>MKKSNQVIFGVLVSVMTVFFACAAGFAAPQDLKIGSNKVGSTWYVQAACIADAVKKAYPGMEIDAAPIAGGIGNLKLLGKGQMNIALTMGNNNLWAWNGQVLFDKPIRNIRTLVGGLDQFYVGIAVRRGSGIKSLEDIVKNKQKIRLMTVQRGTTGEASAAHVLEAVGMTYDDIKKWGGAVDHTDFEAITNAIKDGRCDVFIQALSKGHPTFTELAVLGKIDLITISKDSLKKLEKYGYTQSLLPKDSFKGQTADLILPGYRSTLTVTDKMDDETAYKITKAVVEGKDALVKGHKAFAEFEPSKGGSPENLGGVPLHPGAAKYYKEKGYIK</sequence>
<protein>
    <recommendedName>
        <fullName evidence="4">TRAP transporter</fullName>
    </recommendedName>
</protein>
<evidence type="ECO:0000313" key="3">
    <source>
        <dbReference type="Proteomes" id="UP000093044"/>
    </source>
</evidence>
<proteinExistence type="predicted"/>